<feature type="region of interest" description="Disordered" evidence="1">
    <location>
        <begin position="156"/>
        <end position="177"/>
    </location>
</feature>
<keyword evidence="2" id="KW-0732">Signal</keyword>
<evidence type="ECO:0000313" key="3">
    <source>
        <dbReference type="EMBL" id="KAF2266423.1"/>
    </source>
</evidence>
<organism evidence="3 4">
    <name type="scientific">Lojkania enalia</name>
    <dbReference type="NCBI Taxonomy" id="147567"/>
    <lineage>
        <taxon>Eukaryota</taxon>
        <taxon>Fungi</taxon>
        <taxon>Dikarya</taxon>
        <taxon>Ascomycota</taxon>
        <taxon>Pezizomycotina</taxon>
        <taxon>Dothideomycetes</taxon>
        <taxon>Pleosporomycetidae</taxon>
        <taxon>Pleosporales</taxon>
        <taxon>Pleosporales incertae sedis</taxon>
        <taxon>Lojkania</taxon>
    </lineage>
</organism>
<feature type="region of interest" description="Disordered" evidence="1">
    <location>
        <begin position="195"/>
        <end position="251"/>
    </location>
</feature>
<feature type="signal peptide" evidence="2">
    <location>
        <begin position="1"/>
        <end position="23"/>
    </location>
</feature>
<comment type="caution">
    <text evidence="3">The sequence shown here is derived from an EMBL/GenBank/DDBJ whole genome shotgun (WGS) entry which is preliminary data.</text>
</comment>
<sequence>MRVIQLSPLSLFFVSSFYSIVTCQTSTPQPSGIQQPITHPTRHEVLTPGGTFTIQWIADLHFSNVTLEIWDKTSWGWSREFGEQCYHWVNPFCGTIGSHLPNTGSYEWRIPKPGSNFPRGEHVFWIKMYVDDYIKEDIGNKDPVLSYSQNFSFAPEPGQNVSTSTTESASAVPTPPMELIPGTVTITVIENASSWTVVGPTGPPPTASLTPTGGDEDKSGEEQKLTTGAEGLGRAAIEDGVGGEDAEGDGLPGEEGGFHGGAYLCSFWEVFAVGG</sequence>
<proteinExistence type="predicted"/>
<dbReference type="OrthoDB" id="3783962at2759"/>
<keyword evidence="4" id="KW-1185">Reference proteome</keyword>
<accession>A0A9P4KD47</accession>
<feature type="compositionally biased region" description="Low complexity" evidence="1">
    <location>
        <begin position="161"/>
        <end position="172"/>
    </location>
</feature>
<dbReference type="Proteomes" id="UP000800093">
    <property type="component" value="Unassembled WGS sequence"/>
</dbReference>
<feature type="compositionally biased region" description="Basic and acidic residues" evidence="1">
    <location>
        <begin position="215"/>
        <end position="224"/>
    </location>
</feature>
<name>A0A9P4KD47_9PLEO</name>
<evidence type="ECO:0000256" key="1">
    <source>
        <dbReference type="SAM" id="MobiDB-lite"/>
    </source>
</evidence>
<gene>
    <name evidence="3" type="ORF">CC78DRAFT_578120</name>
</gene>
<dbReference type="AlphaFoldDB" id="A0A9P4KD47"/>
<dbReference type="EMBL" id="ML986598">
    <property type="protein sequence ID" value="KAF2266423.1"/>
    <property type="molecule type" value="Genomic_DNA"/>
</dbReference>
<evidence type="ECO:0000256" key="2">
    <source>
        <dbReference type="SAM" id="SignalP"/>
    </source>
</evidence>
<reference evidence="4" key="1">
    <citation type="journal article" date="2020" name="Stud. Mycol.">
        <title>101 Dothideomycetes genomes: A test case for predicting lifestyles and emergence of pathogens.</title>
        <authorList>
            <person name="Haridas S."/>
            <person name="Albert R."/>
            <person name="Binder M."/>
            <person name="Bloem J."/>
            <person name="LaButti K."/>
            <person name="Salamov A."/>
            <person name="Andreopoulos B."/>
            <person name="Baker S."/>
            <person name="Barry K."/>
            <person name="Bills G."/>
            <person name="Bluhm B."/>
            <person name="Cannon C."/>
            <person name="Castanera R."/>
            <person name="Culley D."/>
            <person name="Daum C."/>
            <person name="Ezra D."/>
            <person name="Gonzalez J."/>
            <person name="Henrissat B."/>
            <person name="Kuo A."/>
            <person name="Liang C."/>
            <person name="Lipzen A."/>
            <person name="Lutzoni F."/>
            <person name="Magnuson J."/>
            <person name="Mondo S."/>
            <person name="Nolan M."/>
            <person name="Ohm R."/>
            <person name="Pangilinan J."/>
            <person name="Park H.-J."/>
            <person name="Ramirez L."/>
            <person name="Alfaro M."/>
            <person name="Sun H."/>
            <person name="Tritt A."/>
            <person name="Yoshinaga Y."/>
            <person name="Zwiers L.-H."/>
            <person name="Turgeon B."/>
            <person name="Goodwin S."/>
            <person name="Spatafora J."/>
            <person name="Crous P."/>
            <person name="Grigoriev I."/>
        </authorList>
    </citation>
    <scope>NUCLEOTIDE SEQUENCE [LARGE SCALE GENOMIC DNA]</scope>
    <source>
        <strain evidence="4">CBS 304.66</strain>
    </source>
</reference>
<evidence type="ECO:0000313" key="4">
    <source>
        <dbReference type="Proteomes" id="UP000800093"/>
    </source>
</evidence>
<protein>
    <submittedName>
        <fullName evidence="3">Uncharacterized protein</fullName>
    </submittedName>
</protein>
<feature type="chain" id="PRO_5040185738" evidence="2">
    <location>
        <begin position="24"/>
        <end position="275"/>
    </location>
</feature>